<organism evidence="8">
    <name type="scientific">Candidatus Fermentithermobacillus carboniphilus</name>
    <dbReference type="NCBI Taxonomy" id="3085328"/>
    <lineage>
        <taxon>Bacteria</taxon>
        <taxon>Bacillati</taxon>
        <taxon>Bacillota</taxon>
        <taxon>Candidatus Fermentithermobacillia</taxon>
        <taxon>Candidatus Fermentithermobacillales</taxon>
        <taxon>Candidatus Fermentithermobacillaceae</taxon>
        <taxon>Candidatus Fermentithermobacillus</taxon>
    </lineage>
</organism>
<dbReference type="InterPro" id="IPR007627">
    <property type="entry name" value="RNA_pol_sigma70_r2"/>
</dbReference>
<dbReference type="GO" id="GO:0006352">
    <property type="term" value="P:DNA-templated transcription initiation"/>
    <property type="evidence" value="ECO:0007669"/>
    <property type="project" value="InterPro"/>
</dbReference>
<dbReference type="Gene3D" id="1.10.1740.10">
    <property type="match status" value="1"/>
</dbReference>
<dbReference type="InterPro" id="IPR013249">
    <property type="entry name" value="RNA_pol_sigma70_r4_t2"/>
</dbReference>
<keyword evidence="3" id="KW-0731">Sigma factor</keyword>
<gene>
    <name evidence="8" type="ORF">IMF26_03955</name>
</gene>
<dbReference type="Gene3D" id="1.10.10.10">
    <property type="entry name" value="Winged helix-like DNA-binding domain superfamily/Winged helix DNA-binding domain"/>
    <property type="match status" value="1"/>
</dbReference>
<keyword evidence="2" id="KW-0805">Transcription regulation</keyword>
<accession>A0AAT9LDT4</accession>
<dbReference type="EMBL" id="CP062796">
    <property type="protein sequence ID" value="QUL99219.1"/>
    <property type="molecule type" value="Genomic_DNA"/>
</dbReference>
<evidence type="ECO:0000256" key="2">
    <source>
        <dbReference type="ARBA" id="ARBA00023015"/>
    </source>
</evidence>
<comment type="similarity">
    <text evidence="1">Belongs to the sigma-70 factor family. ECF subfamily.</text>
</comment>
<dbReference type="GO" id="GO:0003677">
    <property type="term" value="F:DNA binding"/>
    <property type="evidence" value="ECO:0007669"/>
    <property type="project" value="UniProtKB-KW"/>
</dbReference>
<keyword evidence="5" id="KW-0804">Transcription</keyword>
<evidence type="ECO:0000256" key="4">
    <source>
        <dbReference type="ARBA" id="ARBA00023125"/>
    </source>
</evidence>
<dbReference type="SUPFAM" id="SSF88659">
    <property type="entry name" value="Sigma3 and sigma4 domains of RNA polymerase sigma factors"/>
    <property type="match status" value="1"/>
</dbReference>
<dbReference type="InterPro" id="IPR013324">
    <property type="entry name" value="RNA_pol_sigma_r3/r4-like"/>
</dbReference>
<evidence type="ECO:0000259" key="7">
    <source>
        <dbReference type="Pfam" id="PF08281"/>
    </source>
</evidence>
<dbReference type="GO" id="GO:0016987">
    <property type="term" value="F:sigma factor activity"/>
    <property type="evidence" value="ECO:0007669"/>
    <property type="project" value="UniProtKB-KW"/>
</dbReference>
<sequence length="216" mass="24779">MWSRNTTIPLKQSLDGCSKQEQLLRNENPGIDTGSADFVSRLVAGDKSALTRLARDWGPRLFRYIARYLDDAHVCQDLTQETLLRAVNAIMKGTRPGDLEAWLYRIATNLIRDEYRSAYHNRVAVSGLTVQSGADVHSPEELVIAQSRQRAVQRALTALPADLREVVNLRYYENLPVRKIAEILGIPEGTVKSRLYRAYRRLEQELMLWIDNRERE</sequence>
<proteinExistence type="inferred from homology"/>
<reference evidence="8" key="1">
    <citation type="submission" date="2020-10" db="EMBL/GenBank/DDBJ databases">
        <authorList>
            <person name="Kadnikov V."/>
            <person name="Beletsky A.V."/>
            <person name="Mardanov A.V."/>
            <person name="Karnachuk O.V."/>
            <person name="Ravin N.V."/>
        </authorList>
    </citation>
    <scope>NUCLEOTIDE SEQUENCE</scope>
    <source>
        <strain evidence="8">Bu02</strain>
    </source>
</reference>
<dbReference type="Pfam" id="PF04542">
    <property type="entry name" value="Sigma70_r2"/>
    <property type="match status" value="1"/>
</dbReference>
<dbReference type="InterPro" id="IPR014284">
    <property type="entry name" value="RNA_pol_sigma-70_dom"/>
</dbReference>
<dbReference type="KEGG" id="fcz:IMF26_03955"/>
<evidence type="ECO:0000256" key="5">
    <source>
        <dbReference type="ARBA" id="ARBA00023163"/>
    </source>
</evidence>
<dbReference type="NCBIfam" id="TIGR02937">
    <property type="entry name" value="sigma70-ECF"/>
    <property type="match status" value="1"/>
</dbReference>
<protein>
    <submittedName>
        <fullName evidence="8">Sigma-70 family RNA polymerase sigma factor</fullName>
    </submittedName>
</protein>
<dbReference type="InterPro" id="IPR036388">
    <property type="entry name" value="WH-like_DNA-bd_sf"/>
</dbReference>
<dbReference type="PANTHER" id="PTHR43133:SF52">
    <property type="entry name" value="ECF RNA POLYMERASE SIGMA FACTOR SIGL"/>
    <property type="match status" value="1"/>
</dbReference>
<reference evidence="8" key="2">
    <citation type="journal article" date="2023" name="Biology">
        <title>Prokaryotic Life Associated with Coal-Fire Gas Vents Revealed by Metagenomics.</title>
        <authorList>
            <person name="Kadnikov V.V."/>
            <person name="Mardanov A.V."/>
            <person name="Beletsky A.V."/>
            <person name="Karnachuk O.V."/>
            <person name="Ravin N.V."/>
        </authorList>
    </citation>
    <scope>NUCLEOTIDE SEQUENCE</scope>
    <source>
        <strain evidence="8">Bu02</strain>
    </source>
</reference>
<keyword evidence="4" id="KW-0238">DNA-binding</keyword>
<evidence type="ECO:0000313" key="8">
    <source>
        <dbReference type="EMBL" id="QUL99219.1"/>
    </source>
</evidence>
<dbReference type="InterPro" id="IPR039425">
    <property type="entry name" value="RNA_pol_sigma-70-like"/>
</dbReference>
<dbReference type="InterPro" id="IPR013325">
    <property type="entry name" value="RNA_pol_sigma_r2"/>
</dbReference>
<feature type="domain" description="RNA polymerase sigma-70 region 2" evidence="6">
    <location>
        <begin position="54"/>
        <end position="118"/>
    </location>
</feature>
<dbReference type="CDD" id="cd06171">
    <property type="entry name" value="Sigma70_r4"/>
    <property type="match status" value="1"/>
</dbReference>
<dbReference type="SUPFAM" id="SSF88946">
    <property type="entry name" value="Sigma2 domain of RNA polymerase sigma factors"/>
    <property type="match status" value="1"/>
</dbReference>
<dbReference type="AlphaFoldDB" id="A0AAT9LDT4"/>
<name>A0AAT9LDT4_9FIRM</name>
<evidence type="ECO:0000256" key="1">
    <source>
        <dbReference type="ARBA" id="ARBA00010641"/>
    </source>
</evidence>
<feature type="domain" description="RNA polymerase sigma factor 70 region 4 type 2" evidence="7">
    <location>
        <begin position="150"/>
        <end position="202"/>
    </location>
</feature>
<dbReference type="PANTHER" id="PTHR43133">
    <property type="entry name" value="RNA POLYMERASE ECF-TYPE SIGMA FACTO"/>
    <property type="match status" value="1"/>
</dbReference>
<evidence type="ECO:0000256" key="3">
    <source>
        <dbReference type="ARBA" id="ARBA00023082"/>
    </source>
</evidence>
<evidence type="ECO:0000259" key="6">
    <source>
        <dbReference type="Pfam" id="PF04542"/>
    </source>
</evidence>
<dbReference type="Pfam" id="PF08281">
    <property type="entry name" value="Sigma70_r4_2"/>
    <property type="match status" value="1"/>
</dbReference>